<dbReference type="GO" id="GO:0005524">
    <property type="term" value="F:ATP binding"/>
    <property type="evidence" value="ECO:0007669"/>
    <property type="project" value="UniProtKB-KW"/>
</dbReference>
<feature type="compositionally biased region" description="Low complexity" evidence="6">
    <location>
        <begin position="699"/>
        <end position="708"/>
    </location>
</feature>
<dbReference type="GO" id="GO:0005634">
    <property type="term" value="C:nucleus"/>
    <property type="evidence" value="ECO:0007669"/>
    <property type="project" value="TreeGrafter"/>
</dbReference>
<feature type="compositionally biased region" description="Polar residues" evidence="6">
    <location>
        <begin position="419"/>
        <end position="432"/>
    </location>
</feature>
<dbReference type="PROSITE" id="PS00108">
    <property type="entry name" value="PROTEIN_KINASE_ST"/>
    <property type="match status" value="1"/>
</dbReference>
<dbReference type="PANTHER" id="PTHR22974:SF21">
    <property type="entry name" value="DUAL SPECIFICITY PROTEIN KINASE TTK"/>
    <property type="match status" value="1"/>
</dbReference>
<gene>
    <name evidence="8" type="ORF">GUITHDRAFT_136848</name>
</gene>
<feature type="compositionally biased region" description="Basic and acidic residues" evidence="6">
    <location>
        <begin position="273"/>
        <end position="291"/>
    </location>
</feature>
<evidence type="ECO:0000256" key="3">
    <source>
        <dbReference type="ARBA" id="ARBA00022741"/>
    </source>
</evidence>
<dbReference type="FunFam" id="3.30.200.20:FF:000131">
    <property type="entry name" value="Dual specificity protein kinase TTK"/>
    <property type="match status" value="1"/>
</dbReference>
<dbReference type="Gene3D" id="3.30.200.20">
    <property type="entry name" value="Phosphorylase Kinase, domain 1"/>
    <property type="match status" value="1"/>
</dbReference>
<dbReference type="KEGG" id="gtt:GUITHDRAFT_136848"/>
<evidence type="ECO:0000313" key="8">
    <source>
        <dbReference type="EMBL" id="EKX48338.1"/>
    </source>
</evidence>
<dbReference type="GO" id="GO:0007059">
    <property type="term" value="P:chromosome segregation"/>
    <property type="evidence" value="ECO:0007669"/>
    <property type="project" value="TreeGrafter"/>
</dbReference>
<keyword evidence="4" id="KW-0418">Kinase</keyword>
<dbReference type="GO" id="GO:0004674">
    <property type="term" value="F:protein serine/threonine kinase activity"/>
    <property type="evidence" value="ECO:0007669"/>
    <property type="project" value="UniProtKB-KW"/>
</dbReference>
<dbReference type="EMBL" id="JH992986">
    <property type="protein sequence ID" value="EKX48338.1"/>
    <property type="molecule type" value="Genomic_DNA"/>
</dbReference>
<dbReference type="InterPro" id="IPR000719">
    <property type="entry name" value="Prot_kinase_dom"/>
</dbReference>
<reference evidence="9" key="3">
    <citation type="submission" date="2016-03" db="UniProtKB">
        <authorList>
            <consortium name="EnsemblProtists"/>
        </authorList>
    </citation>
    <scope>IDENTIFICATION</scope>
</reference>
<dbReference type="eggNOG" id="KOG0596">
    <property type="taxonomic scope" value="Eukaryota"/>
</dbReference>
<keyword evidence="5" id="KW-0067">ATP-binding</keyword>
<feature type="compositionally biased region" description="Polar residues" evidence="6">
    <location>
        <begin position="1"/>
        <end position="10"/>
    </location>
</feature>
<evidence type="ECO:0000313" key="10">
    <source>
        <dbReference type="Proteomes" id="UP000011087"/>
    </source>
</evidence>
<dbReference type="EnsemblProtists" id="EKX48338">
    <property type="protein sequence ID" value="EKX48338"/>
    <property type="gene ID" value="GUITHDRAFT_136848"/>
</dbReference>
<dbReference type="SMART" id="SM00220">
    <property type="entry name" value="S_TKc"/>
    <property type="match status" value="1"/>
</dbReference>
<dbReference type="GeneID" id="17305099"/>
<dbReference type="InterPro" id="IPR011009">
    <property type="entry name" value="Kinase-like_dom_sf"/>
</dbReference>
<keyword evidence="3" id="KW-0547">Nucleotide-binding</keyword>
<feature type="region of interest" description="Disordered" evidence="6">
    <location>
        <begin position="403"/>
        <end position="440"/>
    </location>
</feature>
<evidence type="ECO:0000256" key="5">
    <source>
        <dbReference type="ARBA" id="ARBA00022840"/>
    </source>
</evidence>
<dbReference type="GO" id="GO:0007094">
    <property type="term" value="P:mitotic spindle assembly checkpoint signaling"/>
    <property type="evidence" value="ECO:0007669"/>
    <property type="project" value="TreeGrafter"/>
</dbReference>
<dbReference type="SUPFAM" id="SSF56112">
    <property type="entry name" value="Protein kinase-like (PK-like)"/>
    <property type="match status" value="1"/>
</dbReference>
<feature type="region of interest" description="Disordered" evidence="6">
    <location>
        <begin position="1"/>
        <end position="44"/>
    </location>
</feature>
<evidence type="ECO:0000256" key="2">
    <source>
        <dbReference type="ARBA" id="ARBA00022679"/>
    </source>
</evidence>
<feature type="compositionally biased region" description="Low complexity" evidence="6">
    <location>
        <begin position="373"/>
        <end position="390"/>
    </location>
</feature>
<reference evidence="8 10" key="1">
    <citation type="journal article" date="2012" name="Nature">
        <title>Algal genomes reveal evolutionary mosaicism and the fate of nucleomorphs.</title>
        <authorList>
            <consortium name="DOE Joint Genome Institute"/>
            <person name="Curtis B.A."/>
            <person name="Tanifuji G."/>
            <person name="Burki F."/>
            <person name="Gruber A."/>
            <person name="Irimia M."/>
            <person name="Maruyama S."/>
            <person name="Arias M.C."/>
            <person name="Ball S.G."/>
            <person name="Gile G.H."/>
            <person name="Hirakawa Y."/>
            <person name="Hopkins J.F."/>
            <person name="Kuo A."/>
            <person name="Rensing S.A."/>
            <person name="Schmutz J."/>
            <person name="Symeonidi A."/>
            <person name="Elias M."/>
            <person name="Eveleigh R.J."/>
            <person name="Herman E.K."/>
            <person name="Klute M.J."/>
            <person name="Nakayama T."/>
            <person name="Obornik M."/>
            <person name="Reyes-Prieto A."/>
            <person name="Armbrust E.V."/>
            <person name="Aves S.J."/>
            <person name="Beiko R.G."/>
            <person name="Coutinho P."/>
            <person name="Dacks J.B."/>
            <person name="Durnford D.G."/>
            <person name="Fast N.M."/>
            <person name="Green B.R."/>
            <person name="Grisdale C.J."/>
            <person name="Hempel F."/>
            <person name="Henrissat B."/>
            <person name="Hoppner M.P."/>
            <person name="Ishida K."/>
            <person name="Kim E."/>
            <person name="Koreny L."/>
            <person name="Kroth P.G."/>
            <person name="Liu Y."/>
            <person name="Malik S.B."/>
            <person name="Maier U.G."/>
            <person name="McRose D."/>
            <person name="Mock T."/>
            <person name="Neilson J.A."/>
            <person name="Onodera N.T."/>
            <person name="Poole A.M."/>
            <person name="Pritham E.J."/>
            <person name="Richards T.A."/>
            <person name="Rocap G."/>
            <person name="Roy S.W."/>
            <person name="Sarai C."/>
            <person name="Schaack S."/>
            <person name="Shirato S."/>
            <person name="Slamovits C.H."/>
            <person name="Spencer D.F."/>
            <person name="Suzuki S."/>
            <person name="Worden A.Z."/>
            <person name="Zauner S."/>
            <person name="Barry K."/>
            <person name="Bell C."/>
            <person name="Bharti A.K."/>
            <person name="Crow J.A."/>
            <person name="Grimwood J."/>
            <person name="Kramer R."/>
            <person name="Lindquist E."/>
            <person name="Lucas S."/>
            <person name="Salamov A."/>
            <person name="McFadden G.I."/>
            <person name="Lane C.E."/>
            <person name="Keeling P.J."/>
            <person name="Gray M.W."/>
            <person name="Grigoriev I.V."/>
            <person name="Archibald J.M."/>
        </authorList>
    </citation>
    <scope>NUCLEOTIDE SEQUENCE</scope>
    <source>
        <strain evidence="8 10">CCMP2712</strain>
    </source>
</reference>
<evidence type="ECO:0000256" key="4">
    <source>
        <dbReference type="ARBA" id="ARBA00022777"/>
    </source>
</evidence>
<keyword evidence="10" id="KW-1185">Reference proteome</keyword>
<dbReference type="GO" id="GO:0000776">
    <property type="term" value="C:kinetochore"/>
    <property type="evidence" value="ECO:0007669"/>
    <property type="project" value="TreeGrafter"/>
</dbReference>
<dbReference type="OrthoDB" id="20524at2759"/>
<feature type="compositionally biased region" description="Pro residues" evidence="6">
    <location>
        <begin position="709"/>
        <end position="729"/>
    </location>
</feature>
<name>L1JIJ8_GUITC</name>
<accession>L1JIJ8</accession>
<dbReference type="Gene3D" id="1.10.510.10">
    <property type="entry name" value="Transferase(Phosphotransferase) domain 1"/>
    <property type="match status" value="1"/>
</dbReference>
<feature type="region of interest" description="Disordered" evidence="6">
    <location>
        <begin position="65"/>
        <end position="84"/>
    </location>
</feature>
<dbReference type="STRING" id="905079.L1JIJ8"/>
<dbReference type="GO" id="GO:0033316">
    <property type="term" value="P:meiotic spindle assembly checkpoint signaling"/>
    <property type="evidence" value="ECO:0007669"/>
    <property type="project" value="TreeGrafter"/>
</dbReference>
<dbReference type="PaxDb" id="55529-EKX48338"/>
<feature type="region of interest" description="Disordered" evidence="6">
    <location>
        <begin position="249"/>
        <end position="391"/>
    </location>
</feature>
<evidence type="ECO:0000313" key="9">
    <source>
        <dbReference type="EnsemblProtists" id="EKX48338"/>
    </source>
</evidence>
<dbReference type="InterPro" id="IPR008271">
    <property type="entry name" value="Ser/Thr_kinase_AS"/>
</dbReference>
<protein>
    <recommendedName>
        <fullName evidence="7">Protein kinase domain-containing protein</fullName>
    </recommendedName>
</protein>
<reference evidence="10" key="2">
    <citation type="submission" date="2012-11" db="EMBL/GenBank/DDBJ databases">
        <authorList>
            <person name="Kuo A."/>
            <person name="Curtis B.A."/>
            <person name="Tanifuji G."/>
            <person name="Burki F."/>
            <person name="Gruber A."/>
            <person name="Irimia M."/>
            <person name="Maruyama S."/>
            <person name="Arias M.C."/>
            <person name="Ball S.G."/>
            <person name="Gile G.H."/>
            <person name="Hirakawa Y."/>
            <person name="Hopkins J.F."/>
            <person name="Rensing S.A."/>
            <person name="Schmutz J."/>
            <person name="Symeonidi A."/>
            <person name="Elias M."/>
            <person name="Eveleigh R.J."/>
            <person name="Herman E.K."/>
            <person name="Klute M.J."/>
            <person name="Nakayama T."/>
            <person name="Obornik M."/>
            <person name="Reyes-Prieto A."/>
            <person name="Armbrust E.V."/>
            <person name="Aves S.J."/>
            <person name="Beiko R.G."/>
            <person name="Coutinho P."/>
            <person name="Dacks J.B."/>
            <person name="Durnford D.G."/>
            <person name="Fast N.M."/>
            <person name="Green B.R."/>
            <person name="Grisdale C."/>
            <person name="Hempe F."/>
            <person name="Henrissat B."/>
            <person name="Hoppner M.P."/>
            <person name="Ishida K.-I."/>
            <person name="Kim E."/>
            <person name="Koreny L."/>
            <person name="Kroth P.G."/>
            <person name="Liu Y."/>
            <person name="Malik S.-B."/>
            <person name="Maier U.G."/>
            <person name="McRose D."/>
            <person name="Mock T."/>
            <person name="Neilson J.A."/>
            <person name="Onodera N.T."/>
            <person name="Poole A.M."/>
            <person name="Pritham E.J."/>
            <person name="Richards T.A."/>
            <person name="Rocap G."/>
            <person name="Roy S.W."/>
            <person name="Sarai C."/>
            <person name="Schaack S."/>
            <person name="Shirato S."/>
            <person name="Slamovits C.H."/>
            <person name="Spencer D.F."/>
            <person name="Suzuki S."/>
            <person name="Worden A.Z."/>
            <person name="Zauner S."/>
            <person name="Barry K."/>
            <person name="Bell C."/>
            <person name="Bharti A.K."/>
            <person name="Crow J.A."/>
            <person name="Grimwood J."/>
            <person name="Kramer R."/>
            <person name="Lindquist E."/>
            <person name="Lucas S."/>
            <person name="Salamov A."/>
            <person name="McFadden G.I."/>
            <person name="Lane C.E."/>
            <person name="Keeling P.J."/>
            <person name="Gray M.W."/>
            <person name="Grigoriev I.V."/>
            <person name="Archibald J.M."/>
        </authorList>
    </citation>
    <scope>NUCLEOTIDE SEQUENCE</scope>
    <source>
        <strain evidence="10">CCMP2712</strain>
    </source>
</reference>
<organism evidence="8">
    <name type="scientific">Guillardia theta (strain CCMP2712)</name>
    <name type="common">Cryptophyte</name>
    <dbReference type="NCBI Taxonomy" id="905079"/>
    <lineage>
        <taxon>Eukaryota</taxon>
        <taxon>Cryptophyceae</taxon>
        <taxon>Pyrenomonadales</taxon>
        <taxon>Geminigeraceae</taxon>
        <taxon>Guillardia</taxon>
    </lineage>
</organism>
<sequence length="803" mass="86632">MTVNDPSNTLESDEFDKENLPPPFATPIGKPVPASATPVHPGSHACSGTRTLLFDCYFSVVNQDTETPSNKPTFTPSSKTGEAPKTLDQWDKILRSLPMSTAADRVKLSCQARLERLFERVLGSGSGTEELEISSHKDNEGLLSGDKAYKPIQEGKENGAQPVSVLDDLLKSGGDGKPFQDVCHEVLKSYPEVRSMLSLDKKASGSTQTAPPVQEPKEDTVVFQTKVTIQTPGVNADKTPKVAKKAAIEEKEETVVFSKDMHGSASKGTSLRSRTETESAKSDGKPEEKKSSSIRRGALRSVKRTGLGAGPARRVCPNEAVAEDEEATKTVDPVEVSERTSEKTLEHSAESAEIPPSSKGIQHLPPITEQEGRSSSEGNNSISSGTSNDSVNRTLTQEQNHLSDMPTQPIDNGKCGGSPSFSDLPTQPQPSMLGSRPSGRIEREVEEVIFRPLASSMEAEQARVQEVPKGYISVNSKLYKKIEVKGKGGGGKVYKVHLKDDPNSIWAIKKIKLEGDEELRVSVQNEIDLLIALRGQPSIIHMEDYEIGDDLVYMVMECGEQDLAQALHKRQVRSLRGVWKAMLEAVQVVHEQRVVHGDLKPANFLMVNKELKAITDKNHNIDFPAMGPSAPVEKELKQHPWLVPPKFALDSYNILVMVSKVRALHRENPERTDEDIKELLIPLMEAAGLAIKEPPAPPASKSVPSASAAPPPPPPPPAAAPPAPPPPAALPSKPCGQQALAPNSSAGIRSTAPPPPPPQSHSSSCGLGVSAAEVLAQRHKLKKVEPAPRRQRAAEAWQGSSGI</sequence>
<feature type="domain" description="Protein kinase" evidence="7">
    <location>
        <begin position="479"/>
        <end position="803"/>
    </location>
</feature>
<keyword evidence="2" id="KW-0808">Transferase</keyword>
<feature type="compositionally biased region" description="Polar residues" evidence="6">
    <location>
        <begin position="65"/>
        <end position="80"/>
    </location>
</feature>
<evidence type="ECO:0000256" key="1">
    <source>
        <dbReference type="ARBA" id="ARBA00022527"/>
    </source>
</evidence>
<dbReference type="AlphaFoldDB" id="L1JIJ8"/>
<feature type="compositionally biased region" description="Basic and acidic residues" evidence="6">
    <location>
        <begin position="336"/>
        <end position="350"/>
    </location>
</feature>
<dbReference type="Proteomes" id="UP000011087">
    <property type="component" value="Unassembled WGS sequence"/>
</dbReference>
<proteinExistence type="predicted"/>
<dbReference type="HOGENOM" id="CLU_350748_0_0_1"/>
<dbReference type="GO" id="GO:0004712">
    <property type="term" value="F:protein serine/threonine/tyrosine kinase activity"/>
    <property type="evidence" value="ECO:0007669"/>
    <property type="project" value="TreeGrafter"/>
</dbReference>
<dbReference type="Pfam" id="PF00069">
    <property type="entry name" value="Pkinase"/>
    <property type="match status" value="1"/>
</dbReference>
<dbReference type="PROSITE" id="PS50011">
    <property type="entry name" value="PROTEIN_KINASE_DOM"/>
    <property type="match status" value="1"/>
</dbReference>
<dbReference type="PANTHER" id="PTHR22974">
    <property type="entry name" value="MIXED LINEAGE PROTEIN KINASE"/>
    <property type="match status" value="1"/>
</dbReference>
<dbReference type="RefSeq" id="XP_005835318.1">
    <property type="nucleotide sequence ID" value="XM_005835261.1"/>
</dbReference>
<keyword evidence="1" id="KW-0723">Serine/threonine-protein kinase</keyword>
<feature type="region of interest" description="Disordered" evidence="6">
    <location>
        <begin position="692"/>
        <end position="803"/>
    </location>
</feature>
<dbReference type="GO" id="GO:0034501">
    <property type="term" value="P:protein localization to kinetochore"/>
    <property type="evidence" value="ECO:0007669"/>
    <property type="project" value="TreeGrafter"/>
</dbReference>
<evidence type="ECO:0000259" key="7">
    <source>
        <dbReference type="PROSITE" id="PS50011"/>
    </source>
</evidence>
<evidence type="ECO:0000256" key="6">
    <source>
        <dbReference type="SAM" id="MobiDB-lite"/>
    </source>
</evidence>